<gene>
    <name evidence="2" type="ORF">BAUCODRAFT_37776</name>
</gene>
<evidence type="ECO:0000259" key="1">
    <source>
        <dbReference type="PROSITE" id="PS50146"/>
    </source>
</evidence>
<dbReference type="PROSITE" id="PS50146">
    <property type="entry name" value="DAGK"/>
    <property type="match status" value="1"/>
</dbReference>
<dbReference type="GO" id="GO:0001727">
    <property type="term" value="F:lipid kinase activity"/>
    <property type="evidence" value="ECO:0007669"/>
    <property type="project" value="TreeGrafter"/>
</dbReference>
<evidence type="ECO:0000313" key="2">
    <source>
        <dbReference type="EMBL" id="EMC92861.1"/>
    </source>
</evidence>
<dbReference type="HOGENOM" id="CLU_021934_0_0_1"/>
<dbReference type="OMA" id="YGFHASI"/>
<dbReference type="GeneID" id="19113336"/>
<name>M2M8X7_BAUPA</name>
<dbReference type="eggNOG" id="ENOG502QPZS">
    <property type="taxonomic scope" value="Eukaryota"/>
</dbReference>
<dbReference type="RefSeq" id="XP_007679824.1">
    <property type="nucleotide sequence ID" value="XM_007681634.1"/>
</dbReference>
<dbReference type="SUPFAM" id="SSF111331">
    <property type="entry name" value="NAD kinase/diacylglycerol kinase-like"/>
    <property type="match status" value="1"/>
</dbReference>
<dbReference type="GO" id="GO:0046512">
    <property type="term" value="P:sphingosine biosynthetic process"/>
    <property type="evidence" value="ECO:0007669"/>
    <property type="project" value="TreeGrafter"/>
</dbReference>
<keyword evidence="3" id="KW-1185">Reference proteome</keyword>
<feature type="domain" description="DAGKc" evidence="1">
    <location>
        <begin position="121"/>
        <end position="268"/>
    </location>
</feature>
<dbReference type="Pfam" id="PF00781">
    <property type="entry name" value="DAGK_cat"/>
    <property type="match status" value="1"/>
</dbReference>
<dbReference type="KEGG" id="bcom:BAUCODRAFT_37776"/>
<dbReference type="EMBL" id="KB445561">
    <property type="protein sequence ID" value="EMC92861.1"/>
    <property type="molecule type" value="Genomic_DNA"/>
</dbReference>
<dbReference type="Gene3D" id="3.40.50.10330">
    <property type="entry name" value="Probable inorganic polyphosphate/atp-NAD kinase, domain 1"/>
    <property type="match status" value="1"/>
</dbReference>
<evidence type="ECO:0000313" key="3">
    <source>
        <dbReference type="Proteomes" id="UP000011761"/>
    </source>
</evidence>
<dbReference type="PANTHER" id="PTHR12358">
    <property type="entry name" value="SPHINGOSINE KINASE"/>
    <property type="match status" value="1"/>
</dbReference>
<reference evidence="2 3" key="1">
    <citation type="journal article" date="2012" name="PLoS Pathog.">
        <title>Diverse lifestyles and strategies of plant pathogenesis encoded in the genomes of eighteen Dothideomycetes fungi.</title>
        <authorList>
            <person name="Ohm R.A."/>
            <person name="Feau N."/>
            <person name="Henrissat B."/>
            <person name="Schoch C.L."/>
            <person name="Horwitz B.A."/>
            <person name="Barry K.W."/>
            <person name="Condon B.J."/>
            <person name="Copeland A.C."/>
            <person name="Dhillon B."/>
            <person name="Glaser F."/>
            <person name="Hesse C.N."/>
            <person name="Kosti I."/>
            <person name="LaButti K."/>
            <person name="Lindquist E.A."/>
            <person name="Lucas S."/>
            <person name="Salamov A.A."/>
            <person name="Bradshaw R.E."/>
            <person name="Ciuffetti L."/>
            <person name="Hamelin R.C."/>
            <person name="Kema G.H.J."/>
            <person name="Lawrence C."/>
            <person name="Scott J.A."/>
            <person name="Spatafora J.W."/>
            <person name="Turgeon B.G."/>
            <person name="de Wit P.J.G.M."/>
            <person name="Zhong S."/>
            <person name="Goodwin S.B."/>
            <person name="Grigoriev I.V."/>
        </authorList>
    </citation>
    <scope>NUCLEOTIDE SEQUENCE [LARGE SCALE GENOMIC DNA]</scope>
    <source>
        <strain evidence="2 3">UAMH 10762</strain>
    </source>
</reference>
<dbReference type="GO" id="GO:0005737">
    <property type="term" value="C:cytoplasm"/>
    <property type="evidence" value="ECO:0007669"/>
    <property type="project" value="TreeGrafter"/>
</dbReference>
<dbReference type="InterPro" id="IPR001206">
    <property type="entry name" value="Diacylglycerol_kinase_cat_dom"/>
</dbReference>
<proteinExistence type="predicted"/>
<dbReference type="GO" id="GO:0016020">
    <property type="term" value="C:membrane"/>
    <property type="evidence" value="ECO:0007669"/>
    <property type="project" value="TreeGrafter"/>
</dbReference>
<organism evidence="2 3">
    <name type="scientific">Baudoinia panamericana (strain UAMH 10762)</name>
    <name type="common">Angels' share fungus</name>
    <name type="synonym">Baudoinia compniacensis (strain UAMH 10762)</name>
    <dbReference type="NCBI Taxonomy" id="717646"/>
    <lineage>
        <taxon>Eukaryota</taxon>
        <taxon>Fungi</taxon>
        <taxon>Dikarya</taxon>
        <taxon>Ascomycota</taxon>
        <taxon>Pezizomycotina</taxon>
        <taxon>Dothideomycetes</taxon>
        <taxon>Dothideomycetidae</taxon>
        <taxon>Mycosphaerellales</taxon>
        <taxon>Teratosphaeriaceae</taxon>
        <taxon>Baudoinia</taxon>
    </lineage>
</organism>
<protein>
    <recommendedName>
        <fullName evidence="1">DAGKc domain-containing protein</fullName>
    </recommendedName>
</protein>
<dbReference type="InterPro" id="IPR017438">
    <property type="entry name" value="ATP-NAD_kinase_N"/>
</dbReference>
<dbReference type="OrthoDB" id="3853857at2759"/>
<dbReference type="Proteomes" id="UP000011761">
    <property type="component" value="Unassembled WGS sequence"/>
</dbReference>
<dbReference type="InterPro" id="IPR016064">
    <property type="entry name" value="NAD/diacylglycerol_kinase_sf"/>
</dbReference>
<dbReference type="AlphaFoldDB" id="M2M8X7"/>
<accession>M2M8X7</accession>
<dbReference type="PANTHER" id="PTHR12358:SF108">
    <property type="entry name" value="DAGKC DOMAIN-CONTAINING PROTEIN"/>
    <property type="match status" value="1"/>
</dbReference>
<sequence>MMGNQPSSPSEHIGKVDGRPVSFTYAENDGVRELAWREIETEAKGKIANQDIISALPVHAHLPNDYTVLYVKPNPAAKDKDALRTSPVVFCSLVLTKPPLAFVHDHQPPGEACWQLRQDNGQPPNLHIVVSTGSGMGQAESVWELLVKPMLHHICPTVHNYSLHVTTSEWTVTDLTRDVFLAQANQRVSQAIILLSGDGGLVDVVNGLYLKDHTRTYVKPNIALLPLGTGNAMAHSSGITKDNTLGLRNLLQGHTKELPLFRASFSPAARQLVNEGRDERELQIMNGTPIVHGAVVCSWGLHATLVADSDTYEYRKFGAERFQMAAKEALFPADGSPPHAYRGKVSVLRPSTGRSPMWQPLDSEEHAYVLATFVSHLEKGFTISPAAKPLDGKLRLVYFSTMSGQDAMELMTKAYQGGKHVEDTKLQYEDIDGLRIDFDEDDARWRRVCVDGKIIRIERGGWMEVRAGVQPCADLIVMG</sequence>
<dbReference type="Gene3D" id="2.60.200.40">
    <property type="match status" value="1"/>
</dbReference>
<dbReference type="InterPro" id="IPR050187">
    <property type="entry name" value="Lipid_Phosphate_FormReg"/>
</dbReference>